<keyword evidence="1" id="KW-0175">Coiled coil</keyword>
<evidence type="ECO:0000256" key="1">
    <source>
        <dbReference type="SAM" id="Coils"/>
    </source>
</evidence>
<evidence type="ECO:0000313" key="3">
    <source>
        <dbReference type="EMBL" id="EPZ17167.1"/>
    </source>
</evidence>
<keyword evidence="4" id="KW-1185">Reference proteome</keyword>
<evidence type="ECO:0000313" key="4">
    <source>
        <dbReference type="Proteomes" id="UP000015455"/>
    </source>
</evidence>
<dbReference type="Proteomes" id="UP000015455">
    <property type="component" value="Unassembled WGS sequence"/>
</dbReference>
<dbReference type="SUPFAM" id="SSF52540">
    <property type="entry name" value="P-loop containing nucleoside triphosphate hydrolases"/>
    <property type="match status" value="1"/>
</dbReference>
<proteinExistence type="predicted"/>
<feature type="compositionally biased region" description="Basic and acidic residues" evidence="2">
    <location>
        <begin position="354"/>
        <end position="378"/>
    </location>
</feature>
<gene>
    <name evidence="3" type="ORF">M622_09475</name>
</gene>
<dbReference type="OrthoDB" id="8527901at2"/>
<feature type="coiled-coil region" evidence="1">
    <location>
        <begin position="244"/>
        <end position="271"/>
    </location>
</feature>
<feature type="region of interest" description="Disordered" evidence="2">
    <location>
        <begin position="960"/>
        <end position="993"/>
    </location>
</feature>
<dbReference type="eggNOG" id="COG0419">
    <property type="taxonomic scope" value="Bacteria"/>
</dbReference>
<accession>S9ZUH3</accession>
<feature type="region of interest" description="Disordered" evidence="2">
    <location>
        <begin position="351"/>
        <end position="378"/>
    </location>
</feature>
<name>S9ZUH3_9RHOO</name>
<feature type="region of interest" description="Disordered" evidence="2">
    <location>
        <begin position="1377"/>
        <end position="1414"/>
    </location>
</feature>
<dbReference type="InterPro" id="IPR013496">
    <property type="entry name" value="CHP02680"/>
</dbReference>
<sequence>MNTLDSLFASPSAQARTDALPALPQPTLARWQPLRIGLVELFHYDSEEFWFHDGHLLLRGNNGTGKSKVLSLTLPFLFDAQLKPSRIEPDGDAGKKMAWNLLLGKLDRRIGYAWIELGRITDDGEPDYLTLGCGLSAVAARTQVVAWFFVLERQRIGEDLWLTSPARSVLTRERLKEALHDHGQVFDTATAYRRAVDERLFQLGAVRYAALMDTLVQLRQPQLSRKPDEGKLSDALTEALPPLSAELLTDVADALNQLEEYRRELQDYEALAKAVGQFTQRYQRYAAINARRQARALRSAQSGHDSASRSLNEARSAWQAAQQAEAQAQARLEAVDAALFAARTRLEQLQSDPAMKDANRLNQAERDAESRAADRADATRMNAEALARLEREQQALAERGTRQTQAEQALISAREDLTAAALASGTAEPWRSSPLAVLPAAALATLGEQPLDTARNELRQATVIRREQLALVQRRVSEVAQAEAVHASRQQTRDERQDETEAAAARRNVADAAVESEGSRVVEAWQEHFTNLQVLQVNEAPLPALAAWVANLQGDNPARAALSSAQQRTADDLAQQRAGHLAARQALHDEQATLSAEHERLTQGEDASPPPPYTRGAEARRHLAGAPLWQLVDFREHVDTAQRAGLEAALEAAGLLDAWVTPDGRLLGADSAAPVHDTQWLERQAHEASLAAWLTPSAAATRPGIDAAQLTRLLEGLACSTHDDGQAEGWIAPDGRFRLGALAGRWHKPQASYIGFAARAAARARRRAEIELRLGEIAEAAHRIDQALAELVRQQTRAAAEWQDAPTDENLRAAHADAAAGEREFQAARSRLEEAQRQLHAASAALQSRRDALAADAADLHLPTQSAALEAVGTALLHFGETVHGLFQVVHALRLAVSELARQQERTHEAEADARQRAEQLAERHRQAEETQVRLTTLRESIGARVEELQARLREARAAVSDGERQAKTEGEALRTAGEARARGEQKVSDADTTLQERADTRQRAIAQLQGFAATGLLSAALPAAELPDLRAPWTIEPALTLARRTEQALAQVVDDDDAWTRIQSQISHDYGELGRALTALGQQAQADTSDYGMVVSVIYQNRAERPDQLSARLAAEIAQRRELLTARERTLLENHLQAETAAEIQRLLQAAERQIDAINKELHKRPTSTGVKFRLLWQALPEGGEGAPVGLEAARKRLLNTSTDLWSAADRRVVGEMLHQRIAAERLKTDALGGSLLEQLAQALDYRRWHRFRVQRWQDGQWRPLSGPASSGERALGLTVPLFAAVSSFYSQASYAFAPRLVLLDEAFAGIDDAARAHCMGLIREFDLDFVITSEREWACYAELPGVAICQLQRREGIDAVHVSRWTWDGRARLHADDPDRRFPPEAEPPSGPLDSLHHEGAQASPGAARRAR</sequence>
<dbReference type="InterPro" id="IPR027417">
    <property type="entry name" value="P-loop_NTPase"/>
</dbReference>
<dbReference type="STRING" id="1348657.M622_09475"/>
<feature type="region of interest" description="Disordered" evidence="2">
    <location>
        <begin position="906"/>
        <end position="932"/>
    </location>
</feature>
<dbReference type="EMBL" id="ATJV01000002">
    <property type="protein sequence ID" value="EPZ17167.1"/>
    <property type="molecule type" value="Genomic_DNA"/>
</dbReference>
<dbReference type="Pfam" id="PF13558">
    <property type="entry name" value="SbcC_Walker_B"/>
    <property type="match status" value="1"/>
</dbReference>
<dbReference type="RefSeq" id="WP_021247875.1">
    <property type="nucleotide sequence ID" value="NZ_ATJV01000002.1"/>
</dbReference>
<comment type="caution">
    <text evidence="3">The sequence shown here is derived from an EMBL/GenBank/DDBJ whole genome shotgun (WGS) entry which is preliminary data.</text>
</comment>
<protein>
    <recommendedName>
        <fullName evidence="5">TIGR02680 family protein</fullName>
    </recommendedName>
</protein>
<dbReference type="NCBIfam" id="TIGR02680">
    <property type="entry name" value="TIGR02680 family protein"/>
    <property type="match status" value="1"/>
</dbReference>
<organism evidence="3 4">
    <name type="scientific">Thauera terpenica 58Eu</name>
    <dbReference type="NCBI Taxonomy" id="1348657"/>
    <lineage>
        <taxon>Bacteria</taxon>
        <taxon>Pseudomonadati</taxon>
        <taxon>Pseudomonadota</taxon>
        <taxon>Betaproteobacteria</taxon>
        <taxon>Rhodocyclales</taxon>
        <taxon>Zoogloeaceae</taxon>
        <taxon>Thauera</taxon>
    </lineage>
</organism>
<evidence type="ECO:0008006" key="5">
    <source>
        <dbReference type="Google" id="ProtNLM"/>
    </source>
</evidence>
<feature type="coiled-coil region" evidence="1">
    <location>
        <begin position="777"/>
        <end position="852"/>
    </location>
</feature>
<feature type="compositionally biased region" description="Basic and acidic residues" evidence="2">
    <location>
        <begin position="1377"/>
        <end position="1386"/>
    </location>
</feature>
<feature type="region of interest" description="Disordered" evidence="2">
    <location>
        <begin position="594"/>
        <end position="617"/>
    </location>
</feature>
<dbReference type="PATRIC" id="fig|1348657.5.peg.424"/>
<evidence type="ECO:0000256" key="2">
    <source>
        <dbReference type="SAM" id="MobiDB-lite"/>
    </source>
</evidence>
<reference evidence="3 4" key="1">
    <citation type="submission" date="2013-06" db="EMBL/GenBank/DDBJ databases">
        <title>Draft genome sequence of Thauera terpenica.</title>
        <authorList>
            <person name="Liu B."/>
            <person name="Frostegard A.H."/>
            <person name="Shapleigh J.P."/>
        </authorList>
    </citation>
    <scope>NUCLEOTIDE SEQUENCE [LARGE SCALE GENOMIC DNA]</scope>
    <source>
        <strain evidence="3 4">58Eu</strain>
    </source>
</reference>
<feature type="compositionally biased region" description="Basic and acidic residues" evidence="2">
    <location>
        <begin position="594"/>
        <end position="603"/>
    </location>
</feature>